<reference evidence="1 2" key="1">
    <citation type="submission" date="2019-07" db="EMBL/GenBank/DDBJ databases">
        <title>Whole genome shotgun sequence of Oceanobacillus sojae NBRC 105379.</title>
        <authorList>
            <person name="Hosoyama A."/>
            <person name="Uohara A."/>
            <person name="Ohji S."/>
            <person name="Ichikawa N."/>
        </authorList>
    </citation>
    <scope>NUCLEOTIDE SEQUENCE [LARGE SCALE GENOMIC DNA]</scope>
    <source>
        <strain evidence="1 2">NBRC 105379</strain>
    </source>
</reference>
<evidence type="ECO:0000313" key="2">
    <source>
        <dbReference type="Proteomes" id="UP000321558"/>
    </source>
</evidence>
<name>A0A511ZN74_9BACI</name>
<keyword evidence="2" id="KW-1185">Reference proteome</keyword>
<dbReference type="EMBL" id="BJYM01000016">
    <property type="protein sequence ID" value="GEN88898.1"/>
    <property type="molecule type" value="Genomic_DNA"/>
</dbReference>
<comment type="caution">
    <text evidence="1">The sequence shown here is derived from an EMBL/GenBank/DDBJ whole genome shotgun (WGS) entry which is preliminary data.</text>
</comment>
<organism evidence="1 2">
    <name type="scientific">Oceanobacillus sojae</name>
    <dbReference type="NCBI Taxonomy" id="582851"/>
    <lineage>
        <taxon>Bacteria</taxon>
        <taxon>Bacillati</taxon>
        <taxon>Bacillota</taxon>
        <taxon>Bacilli</taxon>
        <taxon>Bacillales</taxon>
        <taxon>Bacillaceae</taxon>
        <taxon>Oceanobacillus</taxon>
    </lineage>
</organism>
<dbReference type="Proteomes" id="UP000321558">
    <property type="component" value="Unassembled WGS sequence"/>
</dbReference>
<dbReference type="AlphaFoldDB" id="A0A511ZN74"/>
<protein>
    <submittedName>
        <fullName evidence="1">Uncharacterized protein</fullName>
    </submittedName>
</protein>
<evidence type="ECO:0000313" key="1">
    <source>
        <dbReference type="EMBL" id="GEN88898.1"/>
    </source>
</evidence>
<gene>
    <name evidence="1" type="ORF">OSO01_36370</name>
</gene>
<proteinExistence type="predicted"/>
<accession>A0A511ZN74</accession>
<sequence length="54" mass="6311">MCVYFLYVNKEYKENEGCKGKGLLPEFPGLCVGTQVKGKRYLKFSKHNHEKENQ</sequence>